<sequence length="285" mass="34301">MRLVFLVPIDEEKEREKDRKHPQAYKPKVEEFLKYFYESVDDISHRNLKSIHTRDVSTCLMKVVDSNHVNHYYSLKSFFDFTYSKDYTSDVMKNIRIPKTEVKNKEYLNLEEINKIKLFCNDKNQKIEDRLLIGFNLYTGLSRKFLKELEFGYFQPSGDNRYYLQFNNFKTVTICSHLSELFNEYKETYKVLKGKNKIFNYDGNYLSTKTKDITVKIISRKITPTIYSNTFIKEMLRITKNDVLMVSELLMESPHTISQHLEEIDEEEIKYERYLESLEMLYEKK</sequence>
<gene>
    <name evidence="2" type="ORF">M5W82_20925</name>
</gene>
<name>A0ABT4EYQ3_9BACI</name>
<comment type="caution">
    <text evidence="2">The sequence shown here is derived from an EMBL/GenBank/DDBJ whole genome shotgun (WGS) entry which is preliminary data.</text>
</comment>
<reference evidence="2 3" key="1">
    <citation type="submission" date="2022-05" db="EMBL/GenBank/DDBJ databases">
        <title>Genome Sequencing of Bee-Associated Microbes.</title>
        <authorList>
            <person name="Dunlap C."/>
        </authorList>
    </citation>
    <scope>NUCLEOTIDE SEQUENCE [LARGE SCALE GENOMIC DNA]</scope>
    <source>
        <strain evidence="2 3">NRRL BD-083</strain>
    </source>
</reference>
<dbReference type="SUPFAM" id="SSF56349">
    <property type="entry name" value="DNA breaking-rejoining enzymes"/>
    <property type="match status" value="1"/>
</dbReference>
<proteinExistence type="predicted"/>
<dbReference type="EMBL" id="JAMDLZ010000042">
    <property type="protein sequence ID" value="MCY9549349.1"/>
    <property type="molecule type" value="Genomic_DNA"/>
</dbReference>
<evidence type="ECO:0008006" key="4">
    <source>
        <dbReference type="Google" id="ProtNLM"/>
    </source>
</evidence>
<keyword evidence="1" id="KW-0175">Coiled coil</keyword>
<dbReference type="Proteomes" id="UP001527052">
    <property type="component" value="Unassembled WGS sequence"/>
</dbReference>
<feature type="coiled-coil region" evidence="1">
    <location>
        <begin position="257"/>
        <end position="284"/>
    </location>
</feature>
<accession>A0ABT4EYQ3</accession>
<evidence type="ECO:0000256" key="1">
    <source>
        <dbReference type="SAM" id="Coils"/>
    </source>
</evidence>
<dbReference type="InterPro" id="IPR011010">
    <property type="entry name" value="DNA_brk_join_enz"/>
</dbReference>
<keyword evidence="3" id="KW-1185">Reference proteome</keyword>
<evidence type="ECO:0000313" key="3">
    <source>
        <dbReference type="Proteomes" id="UP001527052"/>
    </source>
</evidence>
<protein>
    <recommendedName>
        <fullName evidence="4">Site-specific integrase</fullName>
    </recommendedName>
</protein>
<dbReference type="RefSeq" id="WP_268639319.1">
    <property type="nucleotide sequence ID" value="NZ_JAMDLZ010000042.1"/>
</dbReference>
<evidence type="ECO:0000313" key="2">
    <source>
        <dbReference type="EMBL" id="MCY9549349.1"/>
    </source>
</evidence>
<organism evidence="2 3">
    <name type="scientific">Lysinibacillus xylanilyticus</name>
    <dbReference type="NCBI Taxonomy" id="582475"/>
    <lineage>
        <taxon>Bacteria</taxon>
        <taxon>Bacillati</taxon>
        <taxon>Bacillota</taxon>
        <taxon>Bacilli</taxon>
        <taxon>Bacillales</taxon>
        <taxon>Bacillaceae</taxon>
        <taxon>Lysinibacillus</taxon>
    </lineage>
</organism>